<dbReference type="EMBL" id="VDGT01000023">
    <property type="protein sequence ID" value="TNM26358.1"/>
    <property type="molecule type" value="Genomic_DNA"/>
</dbReference>
<dbReference type="PANTHER" id="PTHR35526">
    <property type="entry name" value="ANTI-SIGMA-F FACTOR RSBW-RELATED"/>
    <property type="match status" value="1"/>
</dbReference>
<evidence type="ECO:0000256" key="1">
    <source>
        <dbReference type="ARBA" id="ARBA00022527"/>
    </source>
</evidence>
<keyword evidence="1" id="KW-0418">Kinase</keyword>
<dbReference type="GO" id="GO:0004674">
    <property type="term" value="F:protein serine/threonine kinase activity"/>
    <property type="evidence" value="ECO:0007669"/>
    <property type="project" value="UniProtKB-KW"/>
</dbReference>
<evidence type="ECO:0000259" key="3">
    <source>
        <dbReference type="Pfam" id="PF13581"/>
    </source>
</evidence>
<evidence type="ECO:0000313" key="5">
    <source>
        <dbReference type="Proteomes" id="UP000311713"/>
    </source>
</evidence>
<sequence>MRIAELPLRGRHTHRIVVRVTRLTTAPAPRKATTLVPPAHGATPSPLGEPAAAPPRPPGESFALPSRDTSVAVARRRVRHQLYGWGLPSTTCDNALLVVSELVTNAILHTRSSHVRCLLWSSGQLLRIEVADEGPGLSRARPRAADSEAENGRGLLLLDALAVRWGVVSPDQRSGCTVWAELTAAAQQSDPAAAPPAASATERAPSRAREALLPG</sequence>
<feature type="region of interest" description="Disordered" evidence="2">
    <location>
        <begin position="187"/>
        <end position="215"/>
    </location>
</feature>
<feature type="compositionally biased region" description="Basic and acidic residues" evidence="2">
    <location>
        <begin position="204"/>
        <end position="215"/>
    </location>
</feature>
<dbReference type="AlphaFoldDB" id="A0A5C4US70"/>
<dbReference type="Proteomes" id="UP000311713">
    <property type="component" value="Unassembled WGS sequence"/>
</dbReference>
<keyword evidence="1" id="KW-0808">Transferase</keyword>
<keyword evidence="4" id="KW-0547">Nucleotide-binding</keyword>
<proteinExistence type="predicted"/>
<name>A0A5C4US70_9ACTN</name>
<comment type="caution">
    <text evidence="4">The sequence shown here is derived from an EMBL/GenBank/DDBJ whole genome shotgun (WGS) entry which is preliminary data.</text>
</comment>
<accession>A0A5C4US70</accession>
<dbReference type="CDD" id="cd16936">
    <property type="entry name" value="HATPase_RsbW-like"/>
    <property type="match status" value="1"/>
</dbReference>
<dbReference type="SUPFAM" id="SSF55874">
    <property type="entry name" value="ATPase domain of HSP90 chaperone/DNA topoisomerase II/histidine kinase"/>
    <property type="match status" value="1"/>
</dbReference>
<feature type="region of interest" description="Disordered" evidence="2">
    <location>
        <begin position="28"/>
        <end position="64"/>
    </location>
</feature>
<dbReference type="InterPro" id="IPR003594">
    <property type="entry name" value="HATPase_dom"/>
</dbReference>
<dbReference type="InterPro" id="IPR050267">
    <property type="entry name" value="Anti-sigma-factor_SerPK"/>
</dbReference>
<dbReference type="Pfam" id="PF13581">
    <property type="entry name" value="HATPase_c_2"/>
    <property type="match status" value="1"/>
</dbReference>
<dbReference type="PANTHER" id="PTHR35526:SF3">
    <property type="entry name" value="ANTI-SIGMA-F FACTOR RSBW"/>
    <property type="match status" value="1"/>
</dbReference>
<dbReference type="Gene3D" id="3.30.565.10">
    <property type="entry name" value="Histidine kinase-like ATPase, C-terminal domain"/>
    <property type="match status" value="1"/>
</dbReference>
<feature type="domain" description="Histidine kinase/HSP90-like ATPase" evidence="3">
    <location>
        <begin position="65"/>
        <end position="163"/>
    </location>
</feature>
<keyword evidence="1" id="KW-0723">Serine/threonine-protein kinase</keyword>
<evidence type="ECO:0000256" key="2">
    <source>
        <dbReference type="SAM" id="MobiDB-lite"/>
    </source>
</evidence>
<evidence type="ECO:0000313" key="4">
    <source>
        <dbReference type="EMBL" id="TNM26358.1"/>
    </source>
</evidence>
<dbReference type="InterPro" id="IPR036890">
    <property type="entry name" value="HATPase_C_sf"/>
</dbReference>
<dbReference type="GO" id="GO:0005524">
    <property type="term" value="F:ATP binding"/>
    <property type="evidence" value="ECO:0007669"/>
    <property type="project" value="UniProtKB-KW"/>
</dbReference>
<protein>
    <submittedName>
        <fullName evidence="4">ATP-binding protein</fullName>
    </submittedName>
</protein>
<keyword evidence="5" id="KW-1185">Reference proteome</keyword>
<gene>
    <name evidence="4" type="ORF">FH715_24330</name>
</gene>
<reference evidence="4 5" key="1">
    <citation type="submission" date="2019-06" db="EMBL/GenBank/DDBJ databases">
        <title>Draft genome of Streptomyces sedi sp. JCM16909.</title>
        <authorList>
            <person name="Klykleung N."/>
            <person name="Tanasupawat S."/>
            <person name="Kudo T."/>
            <person name="Yuki M."/>
            <person name="Ohkuma M."/>
        </authorList>
    </citation>
    <scope>NUCLEOTIDE SEQUENCE [LARGE SCALE GENOMIC DNA]</scope>
    <source>
        <strain evidence="4 5">JCM 16909</strain>
    </source>
</reference>
<dbReference type="OrthoDB" id="3852691at2"/>
<organism evidence="4 5">
    <name type="scientific">Streptomyces sedi</name>
    <dbReference type="NCBI Taxonomy" id="555059"/>
    <lineage>
        <taxon>Bacteria</taxon>
        <taxon>Bacillati</taxon>
        <taxon>Actinomycetota</taxon>
        <taxon>Actinomycetes</taxon>
        <taxon>Kitasatosporales</taxon>
        <taxon>Streptomycetaceae</taxon>
        <taxon>Streptomyces</taxon>
    </lineage>
</organism>
<keyword evidence="4" id="KW-0067">ATP-binding</keyword>
<feature type="compositionally biased region" description="Low complexity" evidence="2">
    <location>
        <begin position="187"/>
        <end position="203"/>
    </location>
</feature>